<reference evidence="2 3" key="1">
    <citation type="submission" date="2015-05" db="EMBL/GenBank/DDBJ databases">
        <title>Genome sequencing and analysis of members of genus Stenotrophomonas.</title>
        <authorList>
            <person name="Patil P.P."/>
            <person name="Midha S."/>
            <person name="Patil P.B."/>
        </authorList>
    </citation>
    <scope>NUCLEOTIDE SEQUENCE [LARGE SCALE GENOMIC DNA]</scope>
    <source>
        <strain evidence="2 3">DSM 17805</strain>
    </source>
</reference>
<evidence type="ECO:0000313" key="3">
    <source>
        <dbReference type="Proteomes" id="UP000051254"/>
    </source>
</evidence>
<protein>
    <submittedName>
        <fullName evidence="2">Uncharacterized protein</fullName>
    </submittedName>
</protein>
<name>A0A0R0BJ02_9GAMM</name>
<accession>A0A0R0BJ02</accession>
<organism evidence="2 3">
    <name type="scientific">Stenotrophomonas koreensis</name>
    <dbReference type="NCBI Taxonomy" id="266128"/>
    <lineage>
        <taxon>Bacteria</taxon>
        <taxon>Pseudomonadati</taxon>
        <taxon>Pseudomonadota</taxon>
        <taxon>Gammaproteobacteria</taxon>
        <taxon>Lysobacterales</taxon>
        <taxon>Lysobacteraceae</taxon>
        <taxon>Stenotrophomonas</taxon>
    </lineage>
</organism>
<dbReference type="PATRIC" id="fig|266128.3.peg.932"/>
<dbReference type="InterPro" id="IPR046170">
    <property type="entry name" value="DUF6172"/>
</dbReference>
<sequence>MRRTYRLDIEGKNRDRLVEASKHDIRKYIRRERRKELPKGADFWDFDTRFGTDEASAEVIFPAELIRRVDALVAEGGNQFFVQIERKPGVRPARVAGDTEADGFGTETDFDGLDD</sequence>
<evidence type="ECO:0000313" key="2">
    <source>
        <dbReference type="EMBL" id="KRG57030.1"/>
    </source>
</evidence>
<dbReference type="EMBL" id="LDJH01000017">
    <property type="protein sequence ID" value="KRG57030.1"/>
    <property type="molecule type" value="Genomic_DNA"/>
</dbReference>
<dbReference type="OrthoDB" id="9794656at2"/>
<comment type="caution">
    <text evidence="2">The sequence shown here is derived from an EMBL/GenBank/DDBJ whole genome shotgun (WGS) entry which is preliminary data.</text>
</comment>
<dbReference type="Pfam" id="PF19669">
    <property type="entry name" value="DUF6172"/>
    <property type="match status" value="1"/>
</dbReference>
<proteinExistence type="predicted"/>
<keyword evidence="3" id="KW-1185">Reference proteome</keyword>
<dbReference type="AlphaFoldDB" id="A0A0R0BJ02"/>
<dbReference type="Proteomes" id="UP000051254">
    <property type="component" value="Unassembled WGS sequence"/>
</dbReference>
<evidence type="ECO:0000256" key="1">
    <source>
        <dbReference type="SAM" id="MobiDB-lite"/>
    </source>
</evidence>
<gene>
    <name evidence="2" type="ORF">ABB25_10285</name>
</gene>
<feature type="region of interest" description="Disordered" evidence="1">
    <location>
        <begin position="93"/>
        <end position="115"/>
    </location>
</feature>
<dbReference type="STRING" id="266128.ABB25_10285"/>
<dbReference type="RefSeq" id="WP_057666473.1">
    <property type="nucleotide sequence ID" value="NZ_LDJH01000017.1"/>
</dbReference>